<dbReference type="AlphaFoldDB" id="A0A5M9R673"/>
<feature type="coiled-coil region" evidence="1">
    <location>
        <begin position="28"/>
        <end position="55"/>
    </location>
</feature>
<keyword evidence="1" id="KW-0175">Coiled coil</keyword>
<dbReference type="EMBL" id="VXKB01000002">
    <property type="protein sequence ID" value="KAA8715426.1"/>
    <property type="molecule type" value="Genomic_DNA"/>
</dbReference>
<evidence type="ECO:0000256" key="1">
    <source>
        <dbReference type="SAM" id="Coils"/>
    </source>
</evidence>
<accession>A0A5M9R673</accession>
<proteinExistence type="predicted"/>
<name>A0A5M9R673_9GAMM</name>
<sequence>MRCKALQREVRQLIAHFSLKERYAEIALAQLNQRYREEQENHRSLLQLISALEQQILSFDITGMYTYLELNELRRKQSVYRRQILDIRVKAEESALAQVQIMDDINKTNTVIVVLKKKVIKITQYSLH</sequence>
<dbReference type="RefSeq" id="WP_067366408.1">
    <property type="nucleotide sequence ID" value="NZ_BAAAFS010000002.1"/>
</dbReference>
<reference evidence="2 3" key="1">
    <citation type="submission" date="2019-09" db="EMBL/GenBank/DDBJ databases">
        <title>Draft genome sequence of various Type strains from the CCUG.</title>
        <authorList>
            <person name="Pineiro-Iglesias B."/>
            <person name="Tunovic T."/>
            <person name="Unosson C."/>
            <person name="Inganas E."/>
            <person name="Ohlen M."/>
            <person name="Cardew S."/>
            <person name="Jensie-Markopoulos S."/>
            <person name="Salva-Serra F."/>
            <person name="Jaen-Luchoro D."/>
            <person name="Karlsson R."/>
            <person name="Svensson-Stadler L."/>
            <person name="Chun J."/>
            <person name="Moore E."/>
        </authorList>
    </citation>
    <scope>NUCLEOTIDE SEQUENCE [LARGE SCALE GENOMIC DNA]</scope>
    <source>
        <strain evidence="2 3">CCUG 53682T</strain>
    </source>
</reference>
<organism evidence="2 3">
    <name type="scientific">Morganella psychrotolerans</name>
    <dbReference type="NCBI Taxonomy" id="368603"/>
    <lineage>
        <taxon>Bacteria</taxon>
        <taxon>Pseudomonadati</taxon>
        <taxon>Pseudomonadota</taxon>
        <taxon>Gammaproteobacteria</taxon>
        <taxon>Enterobacterales</taxon>
        <taxon>Morganellaceae</taxon>
        <taxon>Morganella</taxon>
    </lineage>
</organism>
<evidence type="ECO:0000313" key="2">
    <source>
        <dbReference type="EMBL" id="KAA8715426.1"/>
    </source>
</evidence>
<dbReference type="Proteomes" id="UP000322181">
    <property type="component" value="Unassembled WGS sequence"/>
</dbReference>
<dbReference type="OrthoDB" id="6466740at2"/>
<dbReference type="Pfam" id="PF02090">
    <property type="entry name" value="SPAM"/>
    <property type="match status" value="1"/>
</dbReference>
<dbReference type="InterPro" id="IPR002954">
    <property type="entry name" value="Salm_SPAgM"/>
</dbReference>
<protein>
    <submittedName>
        <fullName evidence="2">Uncharacterized protein</fullName>
    </submittedName>
</protein>
<evidence type="ECO:0000313" key="3">
    <source>
        <dbReference type="Proteomes" id="UP000322181"/>
    </source>
</evidence>
<gene>
    <name evidence="2" type="ORF">F4V73_10640</name>
</gene>
<comment type="caution">
    <text evidence="2">The sequence shown here is derived from an EMBL/GenBank/DDBJ whole genome shotgun (WGS) entry which is preliminary data.</text>
</comment>